<dbReference type="InterPro" id="IPR025533">
    <property type="entry name" value="DUF4419"/>
</dbReference>
<name>A0AAD7J6U9_9AGAR</name>
<evidence type="ECO:0000313" key="2">
    <source>
        <dbReference type="Proteomes" id="UP001215598"/>
    </source>
</evidence>
<dbReference type="Proteomes" id="UP001215598">
    <property type="component" value="Unassembled WGS sequence"/>
</dbReference>
<protein>
    <submittedName>
        <fullName evidence="1">Uncharacterized protein</fullName>
    </submittedName>
</protein>
<dbReference type="PANTHER" id="PTHR31252">
    <property type="entry name" value="DUF4419 DOMAIN-CONTAINING PROTEIN"/>
    <property type="match status" value="1"/>
</dbReference>
<dbReference type="AlphaFoldDB" id="A0AAD7J6U9"/>
<organism evidence="1 2">
    <name type="scientific">Mycena metata</name>
    <dbReference type="NCBI Taxonomy" id="1033252"/>
    <lineage>
        <taxon>Eukaryota</taxon>
        <taxon>Fungi</taxon>
        <taxon>Dikarya</taxon>
        <taxon>Basidiomycota</taxon>
        <taxon>Agaricomycotina</taxon>
        <taxon>Agaricomycetes</taxon>
        <taxon>Agaricomycetidae</taxon>
        <taxon>Agaricales</taxon>
        <taxon>Marasmiineae</taxon>
        <taxon>Mycenaceae</taxon>
        <taxon>Mycena</taxon>
    </lineage>
</organism>
<dbReference type="EMBL" id="JARKIB010000042">
    <property type="protein sequence ID" value="KAJ7758375.1"/>
    <property type="molecule type" value="Genomic_DNA"/>
</dbReference>
<dbReference type="PANTHER" id="PTHR31252:SF11">
    <property type="entry name" value="DUF4419 DOMAIN-CONTAINING PROTEIN"/>
    <property type="match status" value="1"/>
</dbReference>
<evidence type="ECO:0000313" key="1">
    <source>
        <dbReference type="EMBL" id="KAJ7758375.1"/>
    </source>
</evidence>
<sequence length="130" mass="14753">MDFGSMARQMVGLLQKFIVDPTLRAWVLPKFSTTTVMDTTVGAIMMSTLKAYFEYTFAEIEYGIPRVTLDGTKVDWVRRCASAPLPINPTHISSRIPRNDLHQKWRGYANRSTTMVGVEMYNLRGTSKSL</sequence>
<reference evidence="1" key="1">
    <citation type="submission" date="2023-03" db="EMBL/GenBank/DDBJ databases">
        <title>Massive genome expansion in bonnet fungi (Mycena s.s.) driven by repeated elements and novel gene families across ecological guilds.</title>
        <authorList>
            <consortium name="Lawrence Berkeley National Laboratory"/>
            <person name="Harder C.B."/>
            <person name="Miyauchi S."/>
            <person name="Viragh M."/>
            <person name="Kuo A."/>
            <person name="Thoen E."/>
            <person name="Andreopoulos B."/>
            <person name="Lu D."/>
            <person name="Skrede I."/>
            <person name="Drula E."/>
            <person name="Henrissat B."/>
            <person name="Morin E."/>
            <person name="Kohler A."/>
            <person name="Barry K."/>
            <person name="LaButti K."/>
            <person name="Morin E."/>
            <person name="Salamov A."/>
            <person name="Lipzen A."/>
            <person name="Mereny Z."/>
            <person name="Hegedus B."/>
            <person name="Baldrian P."/>
            <person name="Stursova M."/>
            <person name="Weitz H."/>
            <person name="Taylor A."/>
            <person name="Grigoriev I.V."/>
            <person name="Nagy L.G."/>
            <person name="Martin F."/>
            <person name="Kauserud H."/>
        </authorList>
    </citation>
    <scope>NUCLEOTIDE SEQUENCE</scope>
    <source>
        <strain evidence="1">CBHHK182m</strain>
    </source>
</reference>
<dbReference type="Pfam" id="PF14388">
    <property type="entry name" value="DUF4419"/>
    <property type="match status" value="1"/>
</dbReference>
<proteinExistence type="predicted"/>
<gene>
    <name evidence="1" type="ORF">B0H16DRAFT_1885359</name>
</gene>
<comment type="caution">
    <text evidence="1">The sequence shown here is derived from an EMBL/GenBank/DDBJ whole genome shotgun (WGS) entry which is preliminary data.</text>
</comment>
<keyword evidence="2" id="KW-1185">Reference proteome</keyword>
<accession>A0AAD7J6U9</accession>